<name>A0A6C0LEC3_9ZZZZ</name>
<reference evidence="1" key="1">
    <citation type="journal article" date="2020" name="Nature">
        <title>Giant virus diversity and host interactions through global metagenomics.</title>
        <authorList>
            <person name="Schulz F."/>
            <person name="Roux S."/>
            <person name="Paez-Espino D."/>
            <person name="Jungbluth S."/>
            <person name="Walsh D.A."/>
            <person name="Denef V.J."/>
            <person name="McMahon K.D."/>
            <person name="Konstantinidis K.T."/>
            <person name="Eloe-Fadrosh E.A."/>
            <person name="Kyrpides N.C."/>
            <person name="Woyke T."/>
        </authorList>
    </citation>
    <scope>NUCLEOTIDE SEQUENCE</scope>
    <source>
        <strain evidence="1">GVMAG-M-3300027804-47</strain>
    </source>
</reference>
<sequence length="39" mass="4498">MIDTLIVIINFIYERIKSYKNNAYYIGCSGIENKLVATL</sequence>
<dbReference type="EMBL" id="MN740484">
    <property type="protein sequence ID" value="QHU29309.1"/>
    <property type="molecule type" value="Genomic_DNA"/>
</dbReference>
<accession>A0A6C0LEC3</accession>
<proteinExistence type="predicted"/>
<dbReference type="AlphaFoldDB" id="A0A6C0LEC3"/>
<protein>
    <submittedName>
        <fullName evidence="1">Uncharacterized protein</fullName>
    </submittedName>
</protein>
<organism evidence="1">
    <name type="scientific">viral metagenome</name>
    <dbReference type="NCBI Taxonomy" id="1070528"/>
    <lineage>
        <taxon>unclassified sequences</taxon>
        <taxon>metagenomes</taxon>
        <taxon>organismal metagenomes</taxon>
    </lineage>
</organism>
<evidence type="ECO:0000313" key="1">
    <source>
        <dbReference type="EMBL" id="QHU29309.1"/>
    </source>
</evidence>